<keyword evidence="2" id="KW-1185">Reference proteome</keyword>
<dbReference type="Proteomes" id="UP001431131">
    <property type="component" value="Unassembled WGS sequence"/>
</dbReference>
<reference evidence="1" key="1">
    <citation type="submission" date="2022-02" db="EMBL/GenBank/DDBJ databases">
        <title>Fredinandcohnia quinoae sp. nov. isolated from Chenopodium quinoa seeds.</title>
        <authorList>
            <person name="Saati-Santamaria Z."/>
            <person name="Flores-Felix J.D."/>
            <person name="Igual J.M."/>
            <person name="Velazquez E."/>
            <person name="Garcia-Fraile P."/>
            <person name="Martinez-Molina E."/>
        </authorList>
    </citation>
    <scope>NUCLEOTIDE SEQUENCE</scope>
    <source>
        <strain evidence="1">SECRCQ15</strain>
    </source>
</reference>
<organism evidence="1 2">
    <name type="scientific">Fredinandcohnia quinoae</name>
    <dbReference type="NCBI Taxonomy" id="2918902"/>
    <lineage>
        <taxon>Bacteria</taxon>
        <taxon>Bacillati</taxon>
        <taxon>Bacillota</taxon>
        <taxon>Bacilli</taxon>
        <taxon>Bacillales</taxon>
        <taxon>Bacillaceae</taxon>
        <taxon>Fredinandcohnia</taxon>
    </lineage>
</organism>
<dbReference type="EMBL" id="JAKTTI010000060">
    <property type="protein sequence ID" value="MCH1627868.1"/>
    <property type="molecule type" value="Genomic_DNA"/>
</dbReference>
<dbReference type="RefSeq" id="WP_240257786.1">
    <property type="nucleotide sequence ID" value="NZ_JAKTTI010000060.1"/>
</dbReference>
<dbReference type="PROSITE" id="PS51257">
    <property type="entry name" value="PROKAR_LIPOPROTEIN"/>
    <property type="match status" value="1"/>
</dbReference>
<sequence length="306" mass="34742">MDKTLLYFILIVLIMSGCGVNNETPTSTNNINVPFKKSWEPEITQTSEDEKLNQLSREETNISQLPHVVKISFTPLEFEPLVPEVMKVSLEPIQSVPLGSIKNKSITLHVYDVTDQNSICSASYQTVSLIEFDGKIYQLPDCTSTILRKDDTEVENAAHRLQQLQINENQKQIIVAGVELAANGPGRTLYIVYDLNVNELLSFEDWGKSLVIDLDNSGDLEFVNQSPGLHMQSPNVTVYRWVNGKIEKGMDLKRVLEITNHSQNEVLLVSNDQNFIFEVNLLTDMETQTYESIRYKFESGNLRKIK</sequence>
<comment type="caution">
    <text evidence="1">The sequence shown here is derived from an EMBL/GenBank/DDBJ whole genome shotgun (WGS) entry which is preliminary data.</text>
</comment>
<protein>
    <recommendedName>
        <fullName evidence="3">Lipoprotein</fullName>
    </recommendedName>
</protein>
<dbReference type="AlphaFoldDB" id="A0AAW5E689"/>
<proteinExistence type="predicted"/>
<evidence type="ECO:0000313" key="1">
    <source>
        <dbReference type="EMBL" id="MCH1627868.1"/>
    </source>
</evidence>
<evidence type="ECO:0000313" key="2">
    <source>
        <dbReference type="Proteomes" id="UP001431131"/>
    </source>
</evidence>
<evidence type="ECO:0008006" key="3">
    <source>
        <dbReference type="Google" id="ProtNLM"/>
    </source>
</evidence>
<name>A0AAW5E689_9BACI</name>
<accession>A0AAW5E689</accession>
<gene>
    <name evidence="1" type="ORF">MJG50_21260</name>
</gene>